<proteinExistence type="predicted"/>
<reference evidence="2 3" key="1">
    <citation type="submission" date="2024-01" db="EMBL/GenBank/DDBJ databases">
        <title>Comparative genomics of Cryptococcus and Kwoniella reveals pathogenesis evolution and contrasting modes of karyotype evolution via chromosome fusion or intercentromeric recombination.</title>
        <authorList>
            <person name="Coelho M.A."/>
            <person name="David-Palma M."/>
            <person name="Shea T."/>
            <person name="Bowers K."/>
            <person name="McGinley-Smith S."/>
            <person name="Mohammad A.W."/>
            <person name="Gnirke A."/>
            <person name="Yurkov A.M."/>
            <person name="Nowrousian M."/>
            <person name="Sun S."/>
            <person name="Cuomo C.A."/>
            <person name="Heitman J."/>
        </authorList>
    </citation>
    <scope>NUCLEOTIDE SEQUENCE [LARGE SCALE GENOMIC DNA]</scope>
    <source>
        <strain evidence="2 3">PYCC6329</strain>
    </source>
</reference>
<dbReference type="EMBL" id="CP144089">
    <property type="protein sequence ID" value="WWD06829.1"/>
    <property type="molecule type" value="Genomic_DNA"/>
</dbReference>
<protein>
    <recommendedName>
        <fullName evidence="4">Fungal-type protein kinase domain-containing protein</fullName>
    </recommendedName>
</protein>
<evidence type="ECO:0000256" key="1">
    <source>
        <dbReference type="SAM" id="MobiDB-lite"/>
    </source>
</evidence>
<dbReference type="RefSeq" id="XP_066084796.1">
    <property type="nucleotide sequence ID" value="XM_066228699.1"/>
</dbReference>
<dbReference type="GeneID" id="91103726"/>
<dbReference type="Proteomes" id="UP001358614">
    <property type="component" value="Chromosome 1"/>
</dbReference>
<accession>A0AAX4KL19</accession>
<dbReference type="AlphaFoldDB" id="A0AAX4KL19"/>
<evidence type="ECO:0000313" key="2">
    <source>
        <dbReference type="EMBL" id="WWD06829.1"/>
    </source>
</evidence>
<dbReference type="KEGG" id="ker:91103726"/>
<evidence type="ECO:0000313" key="3">
    <source>
        <dbReference type="Proteomes" id="UP001358614"/>
    </source>
</evidence>
<feature type="compositionally biased region" description="Basic and acidic residues" evidence="1">
    <location>
        <begin position="30"/>
        <end position="40"/>
    </location>
</feature>
<evidence type="ECO:0008006" key="4">
    <source>
        <dbReference type="Google" id="ProtNLM"/>
    </source>
</evidence>
<name>A0AAX4KL19_9TREE</name>
<organism evidence="2 3">
    <name type="scientific">Kwoniella europaea PYCC6329</name>
    <dbReference type="NCBI Taxonomy" id="1423913"/>
    <lineage>
        <taxon>Eukaryota</taxon>
        <taxon>Fungi</taxon>
        <taxon>Dikarya</taxon>
        <taxon>Basidiomycota</taxon>
        <taxon>Agaricomycotina</taxon>
        <taxon>Tremellomycetes</taxon>
        <taxon>Tremellales</taxon>
        <taxon>Cryptococcaceae</taxon>
        <taxon>Kwoniella</taxon>
    </lineage>
</organism>
<feature type="region of interest" description="Disordered" evidence="1">
    <location>
        <begin position="29"/>
        <end position="60"/>
    </location>
</feature>
<gene>
    <name evidence="2" type="ORF">V865_004925</name>
</gene>
<sequence>MDGIGSERAGIYGNGFNLKSFARINPPLLKNHDHASRRNENPPLATDSSGSITAEHPASSEDIPFRKTQTFIKWSLVTPRESWRLSPDEDRSKSLFLRIYDQIHEGCTWDVFRGEMGLSDFSDRGRLQPIVLKLTKLSSFRELAPEDTTFWDSEHDNDRCDVEEKITNEDYFLRCYLKALQGDIVPYYYGMFIWRKNNDQRRERRPCLTKKEIFQCYRTLFKKAKVVHHAWAPNHILKRDEVEEEHVEKPKLALIGFEDAVSCASWTLDARKAEERSHLSLILSLLGSQKTKTGTVIPLKSKRSPDS</sequence>
<keyword evidence="3" id="KW-1185">Reference proteome</keyword>